<proteinExistence type="predicted"/>
<name>A0AAE0TIQ7_9BIVA</name>
<sequence length="59" mass="7067">MAITMGYNRDENDSTCKRRKMLQLCLYANWKPNKNGKTYCRSPLTYTSKEMTERMLRPK</sequence>
<reference evidence="1" key="2">
    <citation type="journal article" date="2021" name="Genome Biol. Evol.">
        <title>Developing a high-quality reference genome for a parasitic bivalve with doubly uniparental inheritance (Bivalvia: Unionida).</title>
        <authorList>
            <person name="Smith C.H."/>
        </authorList>
    </citation>
    <scope>NUCLEOTIDE SEQUENCE</scope>
    <source>
        <strain evidence="1">CHS0354</strain>
        <tissue evidence="1">Mantle</tissue>
    </source>
</reference>
<organism evidence="1 2">
    <name type="scientific">Potamilus streckersoni</name>
    <dbReference type="NCBI Taxonomy" id="2493646"/>
    <lineage>
        <taxon>Eukaryota</taxon>
        <taxon>Metazoa</taxon>
        <taxon>Spiralia</taxon>
        <taxon>Lophotrochozoa</taxon>
        <taxon>Mollusca</taxon>
        <taxon>Bivalvia</taxon>
        <taxon>Autobranchia</taxon>
        <taxon>Heteroconchia</taxon>
        <taxon>Palaeoheterodonta</taxon>
        <taxon>Unionida</taxon>
        <taxon>Unionoidea</taxon>
        <taxon>Unionidae</taxon>
        <taxon>Ambleminae</taxon>
        <taxon>Lampsilini</taxon>
        <taxon>Potamilus</taxon>
    </lineage>
</organism>
<accession>A0AAE0TIQ7</accession>
<dbReference type="Proteomes" id="UP001195483">
    <property type="component" value="Unassembled WGS sequence"/>
</dbReference>
<keyword evidence="2" id="KW-1185">Reference proteome</keyword>
<protein>
    <submittedName>
        <fullName evidence="1">Uncharacterized protein</fullName>
    </submittedName>
</protein>
<comment type="caution">
    <text evidence="1">The sequence shown here is derived from an EMBL/GenBank/DDBJ whole genome shotgun (WGS) entry which is preliminary data.</text>
</comment>
<reference evidence="1" key="3">
    <citation type="submission" date="2023-05" db="EMBL/GenBank/DDBJ databases">
        <authorList>
            <person name="Smith C.H."/>
        </authorList>
    </citation>
    <scope>NUCLEOTIDE SEQUENCE</scope>
    <source>
        <strain evidence="1">CHS0354</strain>
        <tissue evidence="1">Mantle</tissue>
    </source>
</reference>
<reference evidence="1" key="1">
    <citation type="journal article" date="2021" name="Genome Biol. Evol.">
        <title>A High-Quality Reference Genome for a Parasitic Bivalve with Doubly Uniparental Inheritance (Bivalvia: Unionida).</title>
        <authorList>
            <person name="Smith C.H."/>
        </authorList>
    </citation>
    <scope>NUCLEOTIDE SEQUENCE</scope>
    <source>
        <strain evidence="1">CHS0354</strain>
    </source>
</reference>
<dbReference type="AlphaFoldDB" id="A0AAE0TIQ7"/>
<evidence type="ECO:0000313" key="1">
    <source>
        <dbReference type="EMBL" id="KAK3611182.1"/>
    </source>
</evidence>
<gene>
    <name evidence="1" type="ORF">CHS0354_026589</name>
</gene>
<evidence type="ECO:0000313" key="2">
    <source>
        <dbReference type="Proteomes" id="UP001195483"/>
    </source>
</evidence>
<dbReference type="EMBL" id="JAEAOA010001582">
    <property type="protein sequence ID" value="KAK3611182.1"/>
    <property type="molecule type" value="Genomic_DNA"/>
</dbReference>